<evidence type="ECO:0000313" key="8">
    <source>
        <dbReference type="EMBL" id="GLS24994.1"/>
    </source>
</evidence>
<gene>
    <name evidence="8" type="ORF">GCM10007877_07080</name>
</gene>
<keyword evidence="3 6" id="KW-0479">Metal-binding</keyword>
<keyword evidence="5 6" id="KW-0408">Iron</keyword>
<feature type="domain" description="Cytochrome c" evidence="7">
    <location>
        <begin position="97"/>
        <end position="302"/>
    </location>
</feature>
<dbReference type="PANTHER" id="PTHR30600">
    <property type="entry name" value="CYTOCHROME C PEROXIDASE-RELATED"/>
    <property type="match status" value="1"/>
</dbReference>
<evidence type="ECO:0000256" key="6">
    <source>
        <dbReference type="PROSITE-ProRule" id="PRU00433"/>
    </source>
</evidence>
<evidence type="ECO:0000256" key="4">
    <source>
        <dbReference type="ARBA" id="ARBA00023002"/>
    </source>
</evidence>
<dbReference type="GO" id="GO:0030313">
    <property type="term" value="C:cell envelope"/>
    <property type="evidence" value="ECO:0007669"/>
    <property type="project" value="UniProtKB-SubCell"/>
</dbReference>
<dbReference type="Gene3D" id="1.10.760.10">
    <property type="entry name" value="Cytochrome c-like domain"/>
    <property type="match status" value="2"/>
</dbReference>
<dbReference type="AlphaFoldDB" id="A0AA37WKU4"/>
<evidence type="ECO:0000259" key="7">
    <source>
        <dbReference type="PROSITE" id="PS51007"/>
    </source>
</evidence>
<dbReference type="GO" id="GO:0046872">
    <property type="term" value="F:metal ion binding"/>
    <property type="evidence" value="ECO:0007669"/>
    <property type="project" value="UniProtKB-KW"/>
</dbReference>
<evidence type="ECO:0000256" key="2">
    <source>
        <dbReference type="ARBA" id="ARBA00022617"/>
    </source>
</evidence>
<accession>A0AA37WKU4</accession>
<evidence type="ECO:0000256" key="5">
    <source>
        <dbReference type="ARBA" id="ARBA00023004"/>
    </source>
</evidence>
<dbReference type="GO" id="GO:0009055">
    <property type="term" value="F:electron transfer activity"/>
    <property type="evidence" value="ECO:0007669"/>
    <property type="project" value="InterPro"/>
</dbReference>
<organism evidence="8 9">
    <name type="scientific">Marinibactrum halimedae</name>
    <dbReference type="NCBI Taxonomy" id="1444977"/>
    <lineage>
        <taxon>Bacteria</taxon>
        <taxon>Pseudomonadati</taxon>
        <taxon>Pseudomonadota</taxon>
        <taxon>Gammaproteobacteria</taxon>
        <taxon>Cellvibrionales</taxon>
        <taxon>Cellvibrionaceae</taxon>
        <taxon>Marinibactrum</taxon>
    </lineage>
</organism>
<evidence type="ECO:0000256" key="1">
    <source>
        <dbReference type="ARBA" id="ARBA00004196"/>
    </source>
</evidence>
<keyword evidence="2 6" id="KW-0349">Heme</keyword>
<sequence length="474" mass="53731">MKVTCAYTSCYSANLLTNLFLIFLLCYPFSINAQEITTFQSQKKQEKEIKNTDIQSKNHNALYEFTPSDIQFLSQFSLSTLPEKPTAPSNQYADNVEVAKLGQKLFFDQRLSRNGKVSCATCHQPEHYFSDGLPQSQGLGQTLRNAPSVALSAYGPWQYWDGRKDSLWSQALAPLEHPNEHGIDRVSLAKKIYQYYAKDYTTLFGKDELSIVRYLRNPSAPNGTDQQKRNWQRLTFQRKQAVNTVFTNVGKSLMAYQRQITLPLSPFDHFIETLIATSTIATNIQESKDNIETLKSLMSPSEISGLRLFMGKANCVSCHNGPLFTNFEFHNIGAPEPDITAVDLGRYSGVKVLLNDEFTCLSQWSDATEKQCEEMAFLKKQGPELVGAFKTPSLRNVAKTAPYMQAGQLPTLDAVLQHYNQPKPPFYDREQHPNRPHFDILPLELSEDEVSNIIAFLQTLTSPLPKEDPWWNAL</sequence>
<evidence type="ECO:0000256" key="3">
    <source>
        <dbReference type="ARBA" id="ARBA00022723"/>
    </source>
</evidence>
<evidence type="ECO:0000313" key="9">
    <source>
        <dbReference type="Proteomes" id="UP001156870"/>
    </source>
</evidence>
<dbReference type="InterPro" id="IPR009056">
    <property type="entry name" value="Cyt_c-like_dom"/>
</dbReference>
<dbReference type="InterPro" id="IPR036909">
    <property type="entry name" value="Cyt_c-like_dom_sf"/>
</dbReference>
<dbReference type="InterPro" id="IPR051395">
    <property type="entry name" value="Cytochrome_c_Peroxidase/MauG"/>
</dbReference>
<dbReference type="Pfam" id="PF03150">
    <property type="entry name" value="CCP_MauG"/>
    <property type="match status" value="1"/>
</dbReference>
<dbReference type="GO" id="GO:0020037">
    <property type="term" value="F:heme binding"/>
    <property type="evidence" value="ECO:0007669"/>
    <property type="project" value="InterPro"/>
</dbReference>
<name>A0AA37WKU4_9GAMM</name>
<dbReference type="RefSeq" id="WP_232592622.1">
    <property type="nucleotide sequence ID" value="NZ_BSPD01000021.1"/>
</dbReference>
<dbReference type="PROSITE" id="PS51007">
    <property type="entry name" value="CYTC"/>
    <property type="match status" value="2"/>
</dbReference>
<dbReference type="EMBL" id="BSPD01000021">
    <property type="protein sequence ID" value="GLS24994.1"/>
    <property type="molecule type" value="Genomic_DNA"/>
</dbReference>
<comment type="caution">
    <text evidence="8">The sequence shown here is derived from an EMBL/GenBank/DDBJ whole genome shotgun (WGS) entry which is preliminary data.</text>
</comment>
<dbReference type="SUPFAM" id="SSF46626">
    <property type="entry name" value="Cytochrome c"/>
    <property type="match status" value="2"/>
</dbReference>
<keyword evidence="4" id="KW-0560">Oxidoreductase</keyword>
<dbReference type="GO" id="GO:0004130">
    <property type="term" value="F:cytochrome-c peroxidase activity"/>
    <property type="evidence" value="ECO:0007669"/>
    <property type="project" value="TreeGrafter"/>
</dbReference>
<proteinExistence type="predicted"/>
<dbReference type="Proteomes" id="UP001156870">
    <property type="component" value="Unassembled WGS sequence"/>
</dbReference>
<protein>
    <submittedName>
        <fullName evidence="8">Methylamine utilization protein</fullName>
    </submittedName>
</protein>
<feature type="domain" description="Cytochrome c" evidence="7">
    <location>
        <begin position="300"/>
        <end position="461"/>
    </location>
</feature>
<reference evidence="8 9" key="1">
    <citation type="journal article" date="2014" name="Int. J. Syst. Evol. Microbiol.">
        <title>Complete genome sequence of Corynebacterium casei LMG S-19264T (=DSM 44701T), isolated from a smear-ripened cheese.</title>
        <authorList>
            <consortium name="US DOE Joint Genome Institute (JGI-PGF)"/>
            <person name="Walter F."/>
            <person name="Albersmeier A."/>
            <person name="Kalinowski J."/>
            <person name="Ruckert C."/>
        </authorList>
    </citation>
    <scope>NUCLEOTIDE SEQUENCE [LARGE SCALE GENOMIC DNA]</scope>
    <source>
        <strain evidence="8 9">NBRC 110095</strain>
    </source>
</reference>
<comment type="subcellular location">
    <subcellularLocation>
        <location evidence="1">Cell envelope</location>
    </subcellularLocation>
</comment>
<keyword evidence="9" id="KW-1185">Reference proteome</keyword>
<dbReference type="InterPro" id="IPR004852">
    <property type="entry name" value="Di-haem_cyt_c_peroxidsae"/>
</dbReference>